<protein>
    <submittedName>
        <fullName evidence="3">Uncharacterized protein</fullName>
    </submittedName>
</protein>
<comment type="caution">
    <text evidence="3">The sequence shown here is derived from an EMBL/GenBank/DDBJ whole genome shotgun (WGS) entry which is preliminary data.</text>
</comment>
<dbReference type="EMBL" id="CAMPGE010020994">
    <property type="protein sequence ID" value="CAI2379170.1"/>
    <property type="molecule type" value="Genomic_DNA"/>
</dbReference>
<accession>A0AAD1XU78</accession>
<keyword evidence="4" id="KW-1185">Reference proteome</keyword>
<feature type="transmembrane region" description="Helical" evidence="2">
    <location>
        <begin position="28"/>
        <end position="44"/>
    </location>
</feature>
<evidence type="ECO:0000256" key="1">
    <source>
        <dbReference type="SAM" id="MobiDB-lite"/>
    </source>
</evidence>
<keyword evidence="2" id="KW-0472">Membrane</keyword>
<proteinExistence type="predicted"/>
<evidence type="ECO:0000256" key="2">
    <source>
        <dbReference type="SAM" id="Phobius"/>
    </source>
</evidence>
<evidence type="ECO:0000313" key="3">
    <source>
        <dbReference type="EMBL" id="CAI2379170.1"/>
    </source>
</evidence>
<organism evidence="3 4">
    <name type="scientific">Euplotes crassus</name>
    <dbReference type="NCBI Taxonomy" id="5936"/>
    <lineage>
        <taxon>Eukaryota</taxon>
        <taxon>Sar</taxon>
        <taxon>Alveolata</taxon>
        <taxon>Ciliophora</taxon>
        <taxon>Intramacronucleata</taxon>
        <taxon>Spirotrichea</taxon>
        <taxon>Hypotrichia</taxon>
        <taxon>Euplotida</taxon>
        <taxon>Euplotidae</taxon>
        <taxon>Moneuplotes</taxon>
    </lineage>
</organism>
<feature type="compositionally biased region" description="Polar residues" evidence="1">
    <location>
        <begin position="165"/>
        <end position="187"/>
    </location>
</feature>
<feature type="region of interest" description="Disordered" evidence="1">
    <location>
        <begin position="136"/>
        <end position="216"/>
    </location>
</feature>
<keyword evidence="2" id="KW-1133">Transmembrane helix</keyword>
<name>A0AAD1XU78_EUPCR</name>
<sequence length="244" mass="27580">MSDNNFTDVIIEDAQIGASIFSMLNLKYYFFAILIISFLVMSCGKSSTDRRMRLLSQRRKIVQVWTSEKRDKIKDLSKKSVDIKDFRQFKPSDIENITALNTLINSYISKMYEEIKPCLSLNKTAEDENSNYLRSETANEEGKNVPGLAEGSIPNSETPYLKEGVTTTSSESRGVAPPSNSTNNNSEGYLKSGEMEQGTERNFCGSESKDFLSGSPREFHQKRSILKTQKNVSFNLSQNKVKFI</sequence>
<gene>
    <name evidence="3" type="ORF">ECRASSUSDP1_LOCUS20579</name>
</gene>
<dbReference type="AlphaFoldDB" id="A0AAD1XU78"/>
<reference evidence="3" key="1">
    <citation type="submission" date="2023-07" db="EMBL/GenBank/DDBJ databases">
        <authorList>
            <consortium name="AG Swart"/>
            <person name="Singh M."/>
            <person name="Singh A."/>
            <person name="Seah K."/>
            <person name="Emmerich C."/>
        </authorList>
    </citation>
    <scope>NUCLEOTIDE SEQUENCE</scope>
    <source>
        <strain evidence="3">DP1</strain>
    </source>
</reference>
<keyword evidence="2" id="KW-0812">Transmembrane</keyword>
<dbReference type="Proteomes" id="UP001295684">
    <property type="component" value="Unassembled WGS sequence"/>
</dbReference>
<evidence type="ECO:0000313" key="4">
    <source>
        <dbReference type="Proteomes" id="UP001295684"/>
    </source>
</evidence>